<evidence type="ECO:0000313" key="9">
    <source>
        <dbReference type="EMBL" id="CEJ07668.1"/>
    </source>
</evidence>
<reference evidence="8" key="2">
    <citation type="submission" date="2020-01" db="EMBL/GenBank/DDBJ databases">
        <authorList>
            <person name="Hornung B."/>
        </authorList>
    </citation>
    <scope>NUCLEOTIDE SEQUENCE</scope>
    <source>
        <strain evidence="8">PacBioINE</strain>
    </source>
</reference>
<dbReference type="InterPro" id="IPR020846">
    <property type="entry name" value="MFS_dom"/>
</dbReference>
<feature type="transmembrane region" description="Helical" evidence="6">
    <location>
        <begin position="300"/>
        <end position="322"/>
    </location>
</feature>
<feature type="transmembrane region" description="Helical" evidence="6">
    <location>
        <begin position="266"/>
        <end position="288"/>
    </location>
</feature>
<dbReference type="EMBL" id="CDGJ01000061">
    <property type="protein sequence ID" value="CEJ07668.1"/>
    <property type="molecule type" value="Genomic_DNA"/>
</dbReference>
<sequence>MDANETAAQMNIPGRLERLPMTSFQRKLFTVIATAWLADQVDVALLSFLMGALTVYFHLTAVQIGFLASMTFAGQLAGNVLVGVAADRFGRKMTFQISMIIWGIASFLAAGAWSIGALMVFRFLIGLGVGGEAPVAQALVSEFVPADVRGKYIAFMEGFWAVGYVLSGGIAYFLLPRVGWRWVFVVVGLLSIVIFFVRRHLPESPRWLADKGRIQEANVVLTGIEREIAKRTNKPLPAAKPFFAELSTQKNSILTLFDKMYLKRTFMAFGLWFFSLLGFFGLSSWMAVLLNSRGISITQSVGFLTLITTGGIPGFFVAAYLLEKVGRKPTTVLFLIMSAVTAYLYGQSTDYTMLFITGFIMQFFMFGMWSCLYAYTPELYPTHARSTGAGFSSAFGRIGAIAGPVIVGYVVNTIGQVGVFSLGAISFAIAALLVLALGIETKGLTLEEISK</sequence>
<gene>
    <name evidence="8" type="ORF">DEACI_0738</name>
    <name evidence="9" type="ORF">DEACI_2134</name>
</gene>
<keyword evidence="3 6" id="KW-0812">Transmembrane</keyword>
<dbReference type="Pfam" id="PF00083">
    <property type="entry name" value="Sugar_tr"/>
    <property type="match status" value="1"/>
</dbReference>
<reference evidence="9" key="1">
    <citation type="submission" date="2014-11" db="EMBL/GenBank/DDBJ databases">
        <authorList>
            <person name="Hornung B.V."/>
        </authorList>
    </citation>
    <scope>NUCLEOTIDE SEQUENCE</scope>
    <source>
        <strain evidence="9">INE</strain>
    </source>
</reference>
<keyword evidence="5 6" id="KW-0472">Membrane</keyword>
<evidence type="ECO:0000313" key="10">
    <source>
        <dbReference type="Proteomes" id="UP001071230"/>
    </source>
</evidence>
<evidence type="ECO:0000256" key="2">
    <source>
        <dbReference type="ARBA" id="ARBA00022448"/>
    </source>
</evidence>
<comment type="subcellular location">
    <subcellularLocation>
        <location evidence="1">Cell membrane</location>
        <topology evidence="1">Multi-pass membrane protein</topology>
    </subcellularLocation>
</comment>
<dbReference type="AlphaFoldDB" id="A0A8S0W1X5"/>
<feature type="transmembrane region" description="Helical" evidence="6">
    <location>
        <begin position="180"/>
        <end position="197"/>
    </location>
</feature>
<keyword evidence="4 6" id="KW-1133">Transmembrane helix</keyword>
<dbReference type="PROSITE" id="PS50850">
    <property type="entry name" value="MFS"/>
    <property type="match status" value="1"/>
</dbReference>
<feature type="transmembrane region" description="Helical" evidence="6">
    <location>
        <begin position="97"/>
        <end position="115"/>
    </location>
</feature>
<dbReference type="InterPro" id="IPR005828">
    <property type="entry name" value="MFS_sugar_transport-like"/>
</dbReference>
<dbReference type="RefSeq" id="WP_240983812.1">
    <property type="nucleotide sequence ID" value="NZ_CDGJ01000061.1"/>
</dbReference>
<evidence type="ECO:0000256" key="6">
    <source>
        <dbReference type="SAM" id="Phobius"/>
    </source>
</evidence>
<evidence type="ECO:0000313" key="8">
    <source>
        <dbReference type="EMBL" id="CAA7600088.1"/>
    </source>
</evidence>
<feature type="transmembrane region" description="Helical" evidence="6">
    <location>
        <begin position="152"/>
        <end position="174"/>
    </location>
</feature>
<dbReference type="Proteomes" id="UP001071230">
    <property type="component" value="Unassembled WGS sequence"/>
</dbReference>
<feature type="transmembrane region" description="Helical" evidence="6">
    <location>
        <begin position="64"/>
        <end position="85"/>
    </location>
</feature>
<dbReference type="PANTHER" id="PTHR23511:SF34">
    <property type="entry name" value="SYNAPTIC VESICLE GLYCOPROTEIN 2"/>
    <property type="match status" value="1"/>
</dbReference>
<feature type="transmembrane region" description="Helical" evidence="6">
    <location>
        <begin position="417"/>
        <end position="439"/>
    </location>
</feature>
<proteinExistence type="predicted"/>
<protein>
    <submittedName>
        <fullName evidence="9">Inner membrane metabolite transport protein YdjE</fullName>
    </submittedName>
    <submittedName>
        <fullName evidence="8">Major facilitator superfamily transporter</fullName>
    </submittedName>
</protein>
<dbReference type="Gene3D" id="1.20.1250.20">
    <property type="entry name" value="MFS general substrate transporter like domains"/>
    <property type="match status" value="1"/>
</dbReference>
<dbReference type="PROSITE" id="PS00217">
    <property type="entry name" value="SUGAR_TRANSPORT_2"/>
    <property type="match status" value="1"/>
</dbReference>
<dbReference type="PROSITE" id="PS00216">
    <property type="entry name" value="SUGAR_TRANSPORT_1"/>
    <property type="match status" value="1"/>
</dbReference>
<dbReference type="GO" id="GO:0022857">
    <property type="term" value="F:transmembrane transporter activity"/>
    <property type="evidence" value="ECO:0007669"/>
    <property type="project" value="InterPro"/>
</dbReference>
<dbReference type="InterPro" id="IPR005829">
    <property type="entry name" value="Sugar_transporter_CS"/>
</dbReference>
<name>A0A8S0W1X5_9FIRM</name>
<evidence type="ECO:0000256" key="5">
    <source>
        <dbReference type="ARBA" id="ARBA00023136"/>
    </source>
</evidence>
<dbReference type="InterPro" id="IPR036259">
    <property type="entry name" value="MFS_trans_sf"/>
</dbReference>
<evidence type="ECO:0000259" key="7">
    <source>
        <dbReference type="PROSITE" id="PS50850"/>
    </source>
</evidence>
<evidence type="ECO:0000256" key="4">
    <source>
        <dbReference type="ARBA" id="ARBA00022989"/>
    </source>
</evidence>
<dbReference type="GO" id="GO:0005886">
    <property type="term" value="C:plasma membrane"/>
    <property type="evidence" value="ECO:0007669"/>
    <property type="project" value="UniProtKB-SubCell"/>
</dbReference>
<keyword evidence="2" id="KW-0813">Transport</keyword>
<feature type="domain" description="Major facilitator superfamily (MFS) profile" evidence="7">
    <location>
        <begin position="28"/>
        <end position="442"/>
    </location>
</feature>
<keyword evidence="10" id="KW-1185">Reference proteome</keyword>
<dbReference type="PANTHER" id="PTHR23511">
    <property type="entry name" value="SYNAPTIC VESICLE GLYCOPROTEIN 2"/>
    <property type="match status" value="1"/>
</dbReference>
<evidence type="ECO:0000256" key="1">
    <source>
        <dbReference type="ARBA" id="ARBA00004651"/>
    </source>
</evidence>
<feature type="transmembrane region" description="Helical" evidence="6">
    <location>
        <begin position="387"/>
        <end position="411"/>
    </location>
</feature>
<accession>A0A8S0W1X5</accession>
<feature type="transmembrane region" description="Helical" evidence="6">
    <location>
        <begin position="329"/>
        <end position="346"/>
    </location>
</feature>
<dbReference type="KEGG" id="aacx:DEACI_0738"/>
<dbReference type="Proteomes" id="UP000836597">
    <property type="component" value="Chromosome"/>
</dbReference>
<dbReference type="EMBL" id="LR746496">
    <property type="protein sequence ID" value="CAA7600088.1"/>
    <property type="molecule type" value="Genomic_DNA"/>
</dbReference>
<feature type="transmembrane region" description="Helical" evidence="6">
    <location>
        <begin position="28"/>
        <end position="58"/>
    </location>
</feature>
<organism evidence="8">
    <name type="scientific">Acididesulfobacillus acetoxydans</name>
    <dbReference type="NCBI Taxonomy" id="1561005"/>
    <lineage>
        <taxon>Bacteria</taxon>
        <taxon>Bacillati</taxon>
        <taxon>Bacillota</taxon>
        <taxon>Clostridia</taxon>
        <taxon>Eubacteriales</taxon>
        <taxon>Peptococcaceae</taxon>
        <taxon>Acididesulfobacillus</taxon>
    </lineage>
</organism>
<evidence type="ECO:0000256" key="3">
    <source>
        <dbReference type="ARBA" id="ARBA00022692"/>
    </source>
</evidence>
<feature type="transmembrane region" description="Helical" evidence="6">
    <location>
        <begin position="352"/>
        <end position="375"/>
    </location>
</feature>
<dbReference type="SUPFAM" id="SSF103473">
    <property type="entry name" value="MFS general substrate transporter"/>
    <property type="match status" value="1"/>
</dbReference>